<proteinExistence type="predicted"/>
<organism evidence="1 2">
    <name type="scientific">Tunturiibacter lichenicola</name>
    <dbReference type="NCBI Taxonomy" id="2051959"/>
    <lineage>
        <taxon>Bacteria</taxon>
        <taxon>Pseudomonadati</taxon>
        <taxon>Acidobacteriota</taxon>
        <taxon>Terriglobia</taxon>
        <taxon>Terriglobales</taxon>
        <taxon>Acidobacteriaceae</taxon>
        <taxon>Tunturiibacter</taxon>
    </lineage>
</organism>
<reference evidence="1 2" key="1">
    <citation type="submission" date="2020-07" db="EMBL/GenBank/DDBJ databases">
        <title>Genomic Encyclopedia of Type Strains, Phase IV (KMG-V): Genome sequencing to study the core and pangenomes of soil and plant-associated prokaryotes.</title>
        <authorList>
            <person name="Whitman W."/>
        </authorList>
    </citation>
    <scope>NUCLEOTIDE SEQUENCE [LARGE SCALE GENOMIC DNA]</scope>
    <source>
        <strain evidence="1 2">M8UP30</strain>
    </source>
</reference>
<protein>
    <recommendedName>
        <fullName evidence="3">Ferritin-like domain-containing protein</fullName>
    </recommendedName>
</protein>
<evidence type="ECO:0000313" key="2">
    <source>
        <dbReference type="Proteomes" id="UP000534186"/>
    </source>
</evidence>
<evidence type="ECO:0000313" key="1">
    <source>
        <dbReference type="EMBL" id="NYF50793.1"/>
    </source>
</evidence>
<sequence length="70" mass="7806">MATRIGGADLALRQALGDEPSVAILKEVIADEREHYQTLGNLISFLDLNRDGRRRQISSMGHGDHDHDHD</sequence>
<dbReference type="EMBL" id="JACCCV010000001">
    <property type="protein sequence ID" value="NYF50793.1"/>
    <property type="molecule type" value="Genomic_DNA"/>
</dbReference>
<accession>A0A7Y9NK56</accession>
<gene>
    <name evidence="1" type="ORF">HDF12_001158</name>
</gene>
<evidence type="ECO:0008006" key="3">
    <source>
        <dbReference type="Google" id="ProtNLM"/>
    </source>
</evidence>
<name>A0A7Y9NK56_9BACT</name>
<dbReference type="AlphaFoldDB" id="A0A7Y9NK56"/>
<comment type="caution">
    <text evidence="1">The sequence shown here is derived from an EMBL/GenBank/DDBJ whole genome shotgun (WGS) entry which is preliminary data.</text>
</comment>
<dbReference type="Proteomes" id="UP000534186">
    <property type="component" value="Unassembled WGS sequence"/>
</dbReference>